<dbReference type="CDD" id="cd02236">
    <property type="entry name" value="cupin_CV2614-like"/>
    <property type="match status" value="1"/>
</dbReference>
<evidence type="ECO:0000313" key="4">
    <source>
        <dbReference type="Proteomes" id="UP000219564"/>
    </source>
</evidence>
<dbReference type="AlphaFoldDB" id="A0AAX2HEG2"/>
<protein>
    <submittedName>
        <fullName evidence="3">Cupin</fullName>
    </submittedName>
</protein>
<dbReference type="PROSITE" id="PS51257">
    <property type="entry name" value="PROKAR_LIPOPROTEIN"/>
    <property type="match status" value="1"/>
</dbReference>
<feature type="signal peptide" evidence="1">
    <location>
        <begin position="1"/>
        <end position="23"/>
    </location>
</feature>
<dbReference type="InterPro" id="IPR013096">
    <property type="entry name" value="Cupin_2"/>
</dbReference>
<evidence type="ECO:0000256" key="1">
    <source>
        <dbReference type="SAM" id="SignalP"/>
    </source>
</evidence>
<comment type="caution">
    <text evidence="3">The sequence shown here is derived from an EMBL/GenBank/DDBJ whole genome shotgun (WGS) entry which is preliminary data.</text>
</comment>
<proteinExistence type="predicted"/>
<feature type="chain" id="PRO_5043500313" evidence="1">
    <location>
        <begin position="24"/>
        <end position="140"/>
    </location>
</feature>
<gene>
    <name evidence="3" type="ORF">PLUA15_80025</name>
</gene>
<dbReference type="EMBL" id="OBKZ01000055">
    <property type="protein sequence ID" value="SOB55202.1"/>
    <property type="molecule type" value="Genomic_DNA"/>
</dbReference>
<dbReference type="Proteomes" id="UP000219564">
    <property type="component" value="Unassembled WGS sequence"/>
</dbReference>
<organism evidence="3 4">
    <name type="scientific">Pseudomonas lundensis</name>
    <dbReference type="NCBI Taxonomy" id="86185"/>
    <lineage>
        <taxon>Bacteria</taxon>
        <taxon>Pseudomonadati</taxon>
        <taxon>Pseudomonadota</taxon>
        <taxon>Gammaproteobacteria</taxon>
        <taxon>Pseudomonadales</taxon>
        <taxon>Pseudomonadaceae</taxon>
        <taxon>Pseudomonas</taxon>
    </lineage>
</organism>
<sequence>MVRSRLIPSSLFITACLSLTGCAQTSTAVQTEPLLKTAHAWEGTRYEAYPEGRPELSVLKITIPAKTTLNWHTHPMPNAAYLISGELLVETRDGKHTRLKPGQVLPEVVNVPHRGTSGNTPVELIVFYAGATGLPLSKPD</sequence>
<reference evidence="3 4" key="1">
    <citation type="submission" date="2017-08" db="EMBL/GenBank/DDBJ databases">
        <authorList>
            <person name="Chaillou S."/>
        </authorList>
    </citation>
    <scope>NUCLEOTIDE SEQUENCE [LARGE SCALE GENOMIC DNA]</scope>
    <source>
        <strain evidence="3 4">MFPA15A1205</strain>
    </source>
</reference>
<dbReference type="RefSeq" id="WP_186349983.1">
    <property type="nucleotide sequence ID" value="NZ_CP062158.2"/>
</dbReference>
<evidence type="ECO:0000259" key="2">
    <source>
        <dbReference type="Pfam" id="PF07883"/>
    </source>
</evidence>
<dbReference type="Gene3D" id="2.60.120.10">
    <property type="entry name" value="Jelly Rolls"/>
    <property type="match status" value="1"/>
</dbReference>
<dbReference type="SUPFAM" id="SSF51182">
    <property type="entry name" value="RmlC-like cupins"/>
    <property type="match status" value="1"/>
</dbReference>
<keyword evidence="1" id="KW-0732">Signal</keyword>
<dbReference type="InterPro" id="IPR011051">
    <property type="entry name" value="RmlC_Cupin_sf"/>
</dbReference>
<evidence type="ECO:0000313" key="3">
    <source>
        <dbReference type="EMBL" id="SOB55202.1"/>
    </source>
</evidence>
<feature type="domain" description="Cupin type-2" evidence="2">
    <location>
        <begin position="61"/>
        <end position="127"/>
    </location>
</feature>
<dbReference type="InterPro" id="IPR014710">
    <property type="entry name" value="RmlC-like_jellyroll"/>
</dbReference>
<dbReference type="GeneID" id="61882651"/>
<name>A0AAX2HEG2_9PSED</name>
<accession>A0AAX2HEG2</accession>
<dbReference type="Pfam" id="PF07883">
    <property type="entry name" value="Cupin_2"/>
    <property type="match status" value="1"/>
</dbReference>